<dbReference type="RefSeq" id="WP_279675096.1">
    <property type="nucleotide sequence ID" value="NZ_CP122566.1"/>
</dbReference>
<evidence type="ECO:0000256" key="1">
    <source>
        <dbReference type="ARBA" id="ARBA00000439"/>
    </source>
</evidence>
<evidence type="ECO:0000256" key="9">
    <source>
        <dbReference type="ARBA" id="ARBA00031501"/>
    </source>
</evidence>
<dbReference type="EMBL" id="CP122566">
    <property type="protein sequence ID" value="WGH93703.1"/>
    <property type="molecule type" value="Genomic_DNA"/>
</dbReference>
<proteinExistence type="inferred from homology"/>
<keyword evidence="5 10" id="KW-0328">Glycosyltransferase</keyword>
<protein>
    <recommendedName>
        <fullName evidence="4 10">4-alpha-glucanotransferase</fullName>
        <ecNumber evidence="3 10">2.4.1.25</ecNumber>
    </recommendedName>
    <alternativeName>
        <fullName evidence="8 10">Amylomaltase</fullName>
    </alternativeName>
    <alternativeName>
        <fullName evidence="9 10">Disproportionating enzyme</fullName>
    </alternativeName>
</protein>
<evidence type="ECO:0000313" key="12">
    <source>
        <dbReference type="Proteomes" id="UP001224674"/>
    </source>
</evidence>
<dbReference type="InterPro" id="IPR017853">
    <property type="entry name" value="GH"/>
</dbReference>
<dbReference type="NCBIfam" id="TIGR00217">
    <property type="entry name" value="malQ"/>
    <property type="match status" value="1"/>
</dbReference>
<organism evidence="11 12">
    <name type="scientific">Auritidibacter ignavus</name>
    <dbReference type="NCBI Taxonomy" id="678932"/>
    <lineage>
        <taxon>Bacteria</taxon>
        <taxon>Bacillati</taxon>
        <taxon>Actinomycetota</taxon>
        <taxon>Actinomycetes</taxon>
        <taxon>Micrococcales</taxon>
        <taxon>Micrococcaceae</taxon>
        <taxon>Auritidibacter</taxon>
    </lineage>
</organism>
<keyword evidence="12" id="KW-1185">Reference proteome</keyword>
<sequence length="753" mass="83960">MPARQPTHQPLRERLLTELAEYYGVQTHFTAQNGDDASVDLDTVVQILQFFAAPLPDQAQEFADLSALDLRQAIDEAKSRPTEQPFTTTVIVDSDQGRELSLPFETGDWVVESFQPVDVLGGHETIATEWSTQELLPEIQHAPQRVSTDCSETAPRLIFPAGLPVGDYQLRLTAPASDVVDLSVIVVPSTISATARYDNRLGWGVTVQLYSVRSSDSWGIGDFADLARIMELAALEGADFVLTNPLHASEPVPPLLDSPYSPVTRSFLNPLYLRVEDVAEYQGLSVDDQNRIAQLASPLKATNNTADRLDRTASYRAKIQALRLIFTRFEEELTTKAITAGAFHDFCQDRGAQLRNFAAWCVLREDGRDDQIQLSDLPACRSLLDHDLNHHPQIDSSRLLFFAWLQFLCTTQLRVAHKRGLQAGMRTGVMVDLAVGADRYTADAWMHPDALVEPFSVGAPPDMYNQLGQDWSQHPWNPRTLGATGYRAYRQMLRSVFAGVGAVRIDHILGQFRLWWVPEGTTPNHGAYVRYDSRAMLGILALEAQRAGVLIVGEDLGTVDDSVVTELSSRKILGTSIVWFEQDDGIPHDPSEYRRLCLATVNTHDLPPTAGYLRGVHLDLREELQLLTTSAEAERATFLRDIRGYLKALVQRGLLTASSARVHDLDEIPLIPVIQALHRFIARAPSRLHAVALVDAVADQRIQNQPGTTQDQYPNWCQPLTNLHGDPVLVDDLETTPEYRELFRVMNTAIHHD</sequence>
<dbReference type="PANTHER" id="PTHR32438">
    <property type="entry name" value="4-ALPHA-GLUCANOTRANSFERASE DPE1, CHLOROPLASTIC/AMYLOPLASTIC"/>
    <property type="match status" value="1"/>
</dbReference>
<dbReference type="AlphaFoldDB" id="A0AAJ6DF80"/>
<dbReference type="Gene3D" id="3.20.20.80">
    <property type="entry name" value="Glycosidases"/>
    <property type="match status" value="1"/>
</dbReference>
<evidence type="ECO:0000256" key="5">
    <source>
        <dbReference type="ARBA" id="ARBA00022676"/>
    </source>
</evidence>
<keyword evidence="6 10" id="KW-0808">Transferase</keyword>
<name>A0AAJ6DF80_9MICC</name>
<dbReference type="SUPFAM" id="SSF51445">
    <property type="entry name" value="(Trans)glycosidases"/>
    <property type="match status" value="1"/>
</dbReference>
<dbReference type="Proteomes" id="UP001224674">
    <property type="component" value="Chromosome"/>
</dbReference>
<evidence type="ECO:0000256" key="6">
    <source>
        <dbReference type="ARBA" id="ARBA00022679"/>
    </source>
</evidence>
<evidence type="ECO:0000313" key="11">
    <source>
        <dbReference type="EMBL" id="WGH93703.1"/>
    </source>
</evidence>
<comment type="catalytic activity">
    <reaction evidence="1 10">
        <text>Transfers a segment of a (1-&gt;4)-alpha-D-glucan to a new position in an acceptor, which may be glucose or a (1-&gt;4)-alpha-D-glucan.</text>
        <dbReference type="EC" id="2.4.1.25"/>
    </reaction>
</comment>
<evidence type="ECO:0000256" key="2">
    <source>
        <dbReference type="ARBA" id="ARBA00005684"/>
    </source>
</evidence>
<evidence type="ECO:0000256" key="3">
    <source>
        <dbReference type="ARBA" id="ARBA00012560"/>
    </source>
</evidence>
<accession>A0AAJ6DF80</accession>
<dbReference type="InterPro" id="IPR003385">
    <property type="entry name" value="Glyco_hydro_77"/>
</dbReference>
<evidence type="ECO:0000256" key="4">
    <source>
        <dbReference type="ARBA" id="ARBA00020295"/>
    </source>
</evidence>
<comment type="similarity">
    <text evidence="2 10">Belongs to the disproportionating enzyme family.</text>
</comment>
<dbReference type="EC" id="2.4.1.25" evidence="3 10"/>
<evidence type="ECO:0000256" key="8">
    <source>
        <dbReference type="ARBA" id="ARBA00031423"/>
    </source>
</evidence>
<dbReference type="GO" id="GO:0004134">
    <property type="term" value="F:4-alpha-glucanotransferase activity"/>
    <property type="evidence" value="ECO:0007669"/>
    <property type="project" value="UniProtKB-EC"/>
</dbReference>
<gene>
    <name evidence="11" type="primary">malQ</name>
    <name evidence="11" type="ORF">QDX21_02585</name>
</gene>
<dbReference type="Pfam" id="PF02446">
    <property type="entry name" value="Glyco_hydro_77"/>
    <property type="match status" value="1"/>
</dbReference>
<evidence type="ECO:0000256" key="7">
    <source>
        <dbReference type="ARBA" id="ARBA00023277"/>
    </source>
</evidence>
<keyword evidence="7 10" id="KW-0119">Carbohydrate metabolism</keyword>
<evidence type="ECO:0000256" key="10">
    <source>
        <dbReference type="RuleBase" id="RU361207"/>
    </source>
</evidence>
<dbReference type="PANTHER" id="PTHR32438:SF5">
    <property type="entry name" value="4-ALPHA-GLUCANOTRANSFERASE DPE1, CHLOROPLASTIC_AMYLOPLASTIC"/>
    <property type="match status" value="1"/>
</dbReference>
<reference evidence="11 12" key="1">
    <citation type="submission" date="2023-03" db="EMBL/GenBank/DDBJ databases">
        <title>Complete genome sequences of several Auritidibacter ignavus strains isolated from ear infections.</title>
        <authorList>
            <person name="Baehr T."/>
            <person name="Baumhoegger A.M."/>
        </authorList>
    </citation>
    <scope>NUCLEOTIDE SEQUENCE [LARGE SCALE GENOMIC DNA]</scope>
    <source>
        <strain evidence="11 12">BABAE-6</strain>
    </source>
</reference>
<dbReference type="GO" id="GO:0005975">
    <property type="term" value="P:carbohydrate metabolic process"/>
    <property type="evidence" value="ECO:0007669"/>
    <property type="project" value="InterPro"/>
</dbReference>